<sequence length="326" mass="36982">MKALKSIIFLSFLCFGFVSNGWSNALQRNLEHTFAASVVLTDSDAFTFGISDFNPNNVFNFENDDLGDARSIDLRQRLSVLTVPFSQDWSNKEDTFHSVDFKVSMLKVEQDIDFSVIEPTANSHTFEENVYGGYVGYKYHEQLTENWFVKYGIGSHLLYYTNSFDYNDELSRAYRTSLDGVAYNTSAWAFLVEPSIKVGYKKDVDWGNWQITSRLNYFTGTGWGQANNGDIGEPENTRWINQVEAYYDVIEWEGMIQSVFASFKRVDLHGDSTEPLGTSYYYELTGGWLITPPFATTLIDNVGIGLSLNYGSALKGGSIVLYFNQD</sequence>
<feature type="chain" id="PRO_5047098126" evidence="1">
    <location>
        <begin position="26"/>
        <end position="326"/>
    </location>
</feature>
<evidence type="ECO:0000256" key="1">
    <source>
        <dbReference type="SAM" id="SignalP"/>
    </source>
</evidence>
<dbReference type="Pfam" id="PF11557">
    <property type="entry name" value="Omp_AT"/>
    <property type="match status" value="1"/>
</dbReference>
<evidence type="ECO:0000313" key="4">
    <source>
        <dbReference type="Proteomes" id="UP001210678"/>
    </source>
</evidence>
<evidence type="ECO:0000313" key="3">
    <source>
        <dbReference type="EMBL" id="MDB1126269.1"/>
    </source>
</evidence>
<dbReference type="InterPro" id="IPR021621">
    <property type="entry name" value="Omp_AT"/>
</dbReference>
<keyword evidence="4" id="KW-1185">Reference proteome</keyword>
<reference evidence="3 4" key="1">
    <citation type="submission" date="2023-01" db="EMBL/GenBank/DDBJ databases">
        <title>Vibrio sp. KJ40-1 sp.nov, isolated from marine algae.</title>
        <authorList>
            <person name="Butt M."/>
            <person name="Kim J.M.J."/>
            <person name="Jeon C.O.C."/>
        </authorList>
    </citation>
    <scope>NUCLEOTIDE SEQUENCE [LARGE SCALE GENOMIC DNA]</scope>
    <source>
        <strain evidence="3 4">KJ40-1</strain>
    </source>
</reference>
<comment type="caution">
    <text evidence="3">The sequence shown here is derived from an EMBL/GenBank/DDBJ whole genome shotgun (WGS) entry which is preliminary data.</text>
</comment>
<feature type="signal peptide" evidence="1">
    <location>
        <begin position="1"/>
        <end position="25"/>
    </location>
</feature>
<proteinExistence type="predicted"/>
<name>A0ABT4YZ05_9VIBR</name>
<dbReference type="EMBL" id="JAQLOI010000003">
    <property type="protein sequence ID" value="MDB1126269.1"/>
    <property type="molecule type" value="Genomic_DNA"/>
</dbReference>
<keyword evidence="1" id="KW-0732">Signal</keyword>
<accession>A0ABT4YZ05</accession>
<dbReference type="RefSeq" id="WP_272140745.1">
    <property type="nucleotide sequence ID" value="NZ_JAQLOI010000003.1"/>
</dbReference>
<protein>
    <submittedName>
        <fullName evidence="3">Solitary outer membrane autotransporter beta-barrel domain</fullName>
    </submittedName>
</protein>
<evidence type="ECO:0000259" key="2">
    <source>
        <dbReference type="Pfam" id="PF11557"/>
    </source>
</evidence>
<gene>
    <name evidence="3" type="ORF">PGX00_22395</name>
</gene>
<organism evidence="3 4">
    <name type="scientific">Vibrio algarum</name>
    <dbReference type="NCBI Taxonomy" id="3020714"/>
    <lineage>
        <taxon>Bacteria</taxon>
        <taxon>Pseudomonadati</taxon>
        <taxon>Pseudomonadota</taxon>
        <taxon>Gammaproteobacteria</taxon>
        <taxon>Vibrionales</taxon>
        <taxon>Vibrionaceae</taxon>
        <taxon>Vibrio</taxon>
    </lineage>
</organism>
<feature type="domain" description="Solitary outer membrane autotransporter-like beta-barrel" evidence="2">
    <location>
        <begin position="12"/>
        <end position="325"/>
    </location>
</feature>
<dbReference type="Proteomes" id="UP001210678">
    <property type="component" value="Unassembled WGS sequence"/>
</dbReference>